<evidence type="ECO:0000313" key="5">
    <source>
        <dbReference type="Proteomes" id="UP000002016"/>
    </source>
</evidence>
<dbReference type="PANTHER" id="PTHR43405:SF1">
    <property type="entry name" value="GLYCOSYL HYDROLASE DIGH"/>
    <property type="match status" value="1"/>
</dbReference>
<dbReference type="Proteomes" id="UP000002016">
    <property type="component" value="Chromosome"/>
</dbReference>
<dbReference type="PANTHER" id="PTHR43405">
    <property type="entry name" value="GLYCOSYL HYDROLASE DIGH"/>
    <property type="match status" value="1"/>
</dbReference>
<dbReference type="Pfam" id="PF06452">
    <property type="entry name" value="CBM9_1"/>
    <property type="match status" value="1"/>
</dbReference>
<dbReference type="AlphaFoldDB" id="A8F3E2"/>
<dbReference type="RefSeq" id="WP_012002157.1">
    <property type="nucleotide sequence ID" value="NC_009828.1"/>
</dbReference>
<dbReference type="GO" id="GO:0004553">
    <property type="term" value="F:hydrolase activity, hydrolyzing O-glycosyl compounds"/>
    <property type="evidence" value="ECO:0007669"/>
    <property type="project" value="InterPro"/>
</dbReference>
<reference evidence="4 5" key="2">
    <citation type="journal article" date="2009" name="Proc. Natl. Acad. Sci. U.S.A.">
        <title>On the chimeric nature, thermophilic origin, and phylogenetic placement of the Thermotogales.</title>
        <authorList>
            <person name="Zhaxybayeva O."/>
            <person name="Swithers K.S."/>
            <person name="Lapierre P."/>
            <person name="Fournier G.P."/>
            <person name="Bickhart D.M."/>
            <person name="DeBoy R.T."/>
            <person name="Nelson K.E."/>
            <person name="Nesbo C.L."/>
            <person name="Doolittle W.F."/>
            <person name="Gogarten J.P."/>
            <person name="Noll K.M."/>
        </authorList>
    </citation>
    <scope>NUCLEOTIDE SEQUENCE [LARGE SCALE GENOMIC DNA]</scope>
    <source>
        <strain evidence="5">ATCC BAA-301 / DSM 14385 / NBRC 107922 / TMO</strain>
    </source>
</reference>
<dbReference type="eggNOG" id="COG1649">
    <property type="taxonomic scope" value="Bacteria"/>
</dbReference>
<dbReference type="STRING" id="416591.Tlet_0106"/>
<dbReference type="GO" id="GO:0016052">
    <property type="term" value="P:carbohydrate catabolic process"/>
    <property type="evidence" value="ECO:0007669"/>
    <property type="project" value="InterPro"/>
</dbReference>
<dbReference type="GO" id="GO:0030246">
    <property type="term" value="F:carbohydrate binding"/>
    <property type="evidence" value="ECO:0007669"/>
    <property type="project" value="InterPro"/>
</dbReference>
<evidence type="ECO:0008006" key="6">
    <source>
        <dbReference type="Google" id="ProtNLM"/>
    </source>
</evidence>
<dbReference type="OrthoDB" id="9760892at2"/>
<feature type="domain" description="Carbohydrate-binding" evidence="3">
    <location>
        <begin position="806"/>
        <end position="918"/>
    </location>
</feature>
<keyword evidence="5" id="KW-1185">Reference proteome</keyword>
<evidence type="ECO:0000259" key="3">
    <source>
        <dbReference type="Pfam" id="PF06452"/>
    </source>
</evidence>
<evidence type="ECO:0000256" key="1">
    <source>
        <dbReference type="ARBA" id="ARBA00022729"/>
    </source>
</evidence>
<keyword evidence="1" id="KW-0732">Signal</keyword>
<organism evidence="4 5">
    <name type="scientific">Pseudothermotoga lettingae (strain ATCC BAA-301 / DSM 14385 / NBRC 107922 / TMO)</name>
    <name type="common">Thermotoga lettingae</name>
    <dbReference type="NCBI Taxonomy" id="416591"/>
    <lineage>
        <taxon>Bacteria</taxon>
        <taxon>Thermotogati</taxon>
        <taxon>Thermotogota</taxon>
        <taxon>Thermotogae</taxon>
        <taxon>Thermotogales</taxon>
        <taxon>Thermotogaceae</taxon>
        <taxon>Pseudothermotoga</taxon>
    </lineage>
</organism>
<feature type="domain" description="Glycosyl hydrolase-like 10" evidence="2">
    <location>
        <begin position="316"/>
        <end position="603"/>
    </location>
</feature>
<dbReference type="Gene3D" id="3.40.50.880">
    <property type="match status" value="1"/>
</dbReference>
<dbReference type="EMBL" id="CP000812">
    <property type="protein sequence ID" value="ABV32676.1"/>
    <property type="molecule type" value="Genomic_DNA"/>
</dbReference>
<name>A8F3E2_PSELT</name>
<dbReference type="CDD" id="cd03143">
    <property type="entry name" value="A4_beta-galactosidase_middle_domain"/>
    <property type="match status" value="1"/>
</dbReference>
<evidence type="ECO:0000313" key="4">
    <source>
        <dbReference type="EMBL" id="ABV32676.1"/>
    </source>
</evidence>
<dbReference type="HOGENOM" id="CLU_306246_0_0_0"/>
<dbReference type="InterPro" id="IPR029062">
    <property type="entry name" value="Class_I_gatase-like"/>
</dbReference>
<dbReference type="Gene3D" id="2.60.40.1190">
    <property type="match status" value="1"/>
</dbReference>
<sequence precursor="true">MTVKRILVFLLVLLVTEQVVLATNVGIFYSPTSEKYYGSSTYKTIIDGLIEALEFGKINYDIINSLDGYIPENIKVLIDPSNAALTDSEVSVVENFILNGGKLLAAYESSLRFPDGKLRMNYAYGDFLSIKFKSWGSGKYYFLQPTDDGEKVFNVSNIINLPRGFAFLVETTENSTPLALWVKEDKTIVDEKFPSAAVLTQFGIFFGENIYLHTSVSDEIKIILVNAVKFLAQMPPAEVDFMEYERKKLSSKIFDFEQAISEQYEAFPERARELEEKVKNFKAKLYAASDINSIKELKKELDLLQIGLLKKYSIQTRGIWLDNQSIKKTGSPERLRETIRKLHSIGFNMIIPEVIYKGKTMASKLSYFPQDDDFQRWSEDPLQVIVDEAKKLNIEVHAWCWVFAASSGGEENYFIKNFPDWIEKDKYGNIFTKNGTAWFSHSNPQTREYLIDGILEIAKKYEIDGINLDYIRYDGDEMGYDEHAVKSFMKETGVDPYKIEKYSKDQVIWHMWREEKINSFVEELYKRAKALNDRLLISADVYPSLSGARNEKKQNWEAWVRNKYIDALIPMNYKGSIEDLKIVLEMQTKFKNMVYLYSGLQMINLKSTEDLIEQIKTSINYLSSGIVLFSLSYLDRYDEDYIRNIFGVEAICAHSEINSLVKAFERKLHEDLALCQDLGLSESEVNIVLEKWEKIEFGNDVGNIFSQLSEFFYYISDNIKNPKAALILSDEISWMMDILRPKVYKAMPVEKFVPEKPVDMIVVDNIKPLPKVIVPFGHAKVDGIFDEWKDIDELSRFFVYDTGEIFQPYTSVKVMYDDANLYVQFLCEEPYMNDVKKVSGPRDTRTYLGDSVEVFILKNERDREYYHFVIGIDGTIYDEKGLDSKWNGDIEAITTLSDNLWCAEIRINLRTIGLEPVEGGILKANFTRNRWRAGKPQYSCWSVTYGSYHTIERFGTLIFGE</sequence>
<gene>
    <name evidence="4" type="ordered locus">Tlet_0106</name>
</gene>
<accession>A8F3E2</accession>
<dbReference type="SUPFAM" id="SSF51445">
    <property type="entry name" value="(Trans)glycosidases"/>
    <property type="match status" value="1"/>
</dbReference>
<dbReference type="Pfam" id="PF02638">
    <property type="entry name" value="GHL10"/>
    <property type="match status" value="1"/>
</dbReference>
<evidence type="ECO:0000259" key="2">
    <source>
        <dbReference type="Pfam" id="PF02638"/>
    </source>
</evidence>
<dbReference type="InterPro" id="IPR010502">
    <property type="entry name" value="Carb-bd_dom_fam9"/>
</dbReference>
<dbReference type="InterPro" id="IPR017853">
    <property type="entry name" value="GH"/>
</dbReference>
<dbReference type="CDD" id="cd09620">
    <property type="entry name" value="CBM9_like_3"/>
    <property type="match status" value="1"/>
</dbReference>
<dbReference type="InterPro" id="IPR003790">
    <property type="entry name" value="GHL10"/>
</dbReference>
<dbReference type="KEGG" id="tle:Tlet_0106"/>
<reference evidence="4 5" key="1">
    <citation type="submission" date="2007-08" db="EMBL/GenBank/DDBJ databases">
        <title>Complete sequence of Thermotoga lettingae TMO.</title>
        <authorList>
            <consortium name="US DOE Joint Genome Institute"/>
            <person name="Copeland A."/>
            <person name="Lucas S."/>
            <person name="Lapidus A."/>
            <person name="Barry K."/>
            <person name="Glavina del Rio T."/>
            <person name="Dalin E."/>
            <person name="Tice H."/>
            <person name="Pitluck S."/>
            <person name="Foster B."/>
            <person name="Bruce D."/>
            <person name="Schmutz J."/>
            <person name="Larimer F."/>
            <person name="Land M."/>
            <person name="Hauser L."/>
            <person name="Kyrpides N."/>
            <person name="Mikhailova N."/>
            <person name="Nelson K."/>
            <person name="Gogarten J.P."/>
            <person name="Noll K."/>
            <person name="Richardson P."/>
        </authorList>
    </citation>
    <scope>NUCLEOTIDE SEQUENCE [LARGE SCALE GENOMIC DNA]</scope>
    <source>
        <strain evidence="5">ATCC BAA-301 / DSM 14385 / NBRC 107922 / TMO</strain>
    </source>
</reference>
<dbReference type="InterPro" id="IPR052177">
    <property type="entry name" value="Divisome_Glycosyl_Hydrolase"/>
</dbReference>
<protein>
    <recommendedName>
        <fullName evidence="6">Glycosyl hydrolase-like 10 domain-containing protein</fullName>
    </recommendedName>
</protein>
<proteinExistence type="predicted"/>
<dbReference type="Gene3D" id="3.20.20.80">
    <property type="entry name" value="Glycosidases"/>
    <property type="match status" value="1"/>
</dbReference>
<dbReference type="SUPFAM" id="SSF49344">
    <property type="entry name" value="CBD9-like"/>
    <property type="match status" value="1"/>
</dbReference>